<dbReference type="InterPro" id="IPR001650">
    <property type="entry name" value="Helicase_C-like"/>
</dbReference>
<dbReference type="Pfam" id="PF00271">
    <property type="entry name" value="Helicase_C"/>
    <property type="match status" value="1"/>
</dbReference>
<keyword evidence="5" id="KW-0067">ATP-binding</keyword>
<organism evidence="13 14">
    <name type="scientific">Swinepox virus (strain Swine/Nebraska/17077-99/1999)</name>
    <name type="common">SWPV</name>
    <dbReference type="NCBI Taxonomy" id="300880"/>
    <lineage>
        <taxon>Viruses</taxon>
        <taxon>Varidnaviria</taxon>
        <taxon>Bamfordvirae</taxon>
        <taxon>Nucleocytoviricota</taxon>
        <taxon>Pokkesviricetes</taxon>
        <taxon>Chitovirales</taxon>
        <taxon>Poxviridae</taxon>
        <taxon>Chordopoxvirinae</taxon>
        <taxon>Suipoxvirus</taxon>
        <taxon>Suipoxvirus swinepox</taxon>
        <taxon>Swinepox virus</taxon>
    </lineage>
</organism>
<protein>
    <submittedName>
        <fullName evidence="13">SPV107 putative DNA helicase transcriptional elongation factor</fullName>
    </submittedName>
</protein>
<evidence type="ECO:0000256" key="6">
    <source>
        <dbReference type="ARBA" id="ARBA00022844"/>
    </source>
</evidence>
<dbReference type="InterPro" id="IPR050742">
    <property type="entry name" value="Helicase_Restrict-Modif_Enz"/>
</dbReference>
<dbReference type="PROSITE" id="PS51192">
    <property type="entry name" value="HELICASE_ATP_BIND_1"/>
    <property type="match status" value="1"/>
</dbReference>
<sequence>MSICSVIDYNLYKEIKKVISTNQLFLFNYKKEFVEVPLESSMKFLIPPGLFSSTIPLIYPFENNTTINYARTASILLPELYPIQKRVVSEVIRSMRKKILEKRPLYITLHLACGFGKTITASYLIAMHKRRTIICLPNKMLASQWKHVIESTKLSYIVSLDGVQQLMKILMRESADVLIIINRHLTNEDFCKKIYTDYDTFILDESHMYNLINNTAVTRFLTFYPPRICYFLTATPRSYNRIYCNDVINVLKYSELKKTIKVIDYFFDQYSSESIRNMVKKVNHTDNKYHVYTEKILSEDRKRNELIVDTIISEFNSDTIKRVIIVTKLRKHMLFFYDKLVQEFNNDLVYIGDAKNKSTPDIVKNIRERDKFIFISTVHYAGTGLDIPSLDSLFICCAVMNTIQIEQLFGRICRDYMHQNRTVYLFPSTSIKEIKHLIGFFTQKIITVAIEKLGFVKDAVDKGHKEELALFRAFNVQNH</sequence>
<evidence type="ECO:0000259" key="12">
    <source>
        <dbReference type="PROSITE" id="PS51192"/>
    </source>
</evidence>
<evidence type="ECO:0000313" key="14">
    <source>
        <dbReference type="Proteomes" id="UP000000871"/>
    </source>
</evidence>
<dbReference type="GO" id="GO:0016787">
    <property type="term" value="F:hydrolase activity"/>
    <property type="evidence" value="ECO:0007669"/>
    <property type="project" value="UniProtKB-KW"/>
</dbReference>
<comment type="function">
    <text evidence="9">DNA helicase which seems to act as a postreplicative transcription termination factor. Involved in ATP-dependent release of nascent RNA. Forms a stable complex with single-stranded DNA, and to a lesser extent RNA.</text>
</comment>
<comment type="similarity">
    <text evidence="10">Belongs to the helicase family. Poxviruses subfamily.</text>
</comment>
<proteinExistence type="inferred from homology"/>
<keyword evidence="3" id="KW-0378">Hydrolase</keyword>
<keyword evidence="7" id="KW-0426">Late protein</keyword>
<dbReference type="Gene3D" id="3.40.50.300">
    <property type="entry name" value="P-loop containing nucleotide triphosphate hydrolases"/>
    <property type="match status" value="2"/>
</dbReference>
<keyword evidence="13" id="KW-0251">Elongation factor</keyword>
<keyword evidence="13" id="KW-0648">Protein biosynthesis</keyword>
<dbReference type="CDD" id="cd18785">
    <property type="entry name" value="SF2_C"/>
    <property type="match status" value="1"/>
</dbReference>
<dbReference type="SUPFAM" id="SSF52540">
    <property type="entry name" value="P-loop containing nucleoside triphosphate hydrolases"/>
    <property type="match status" value="1"/>
</dbReference>
<keyword evidence="6" id="KW-0946">Virion</keyword>
<gene>
    <name evidence="13" type="primary">SPV107</name>
</gene>
<keyword evidence="11" id="KW-1133">Transmembrane helix</keyword>
<feature type="domain" description="Helicase ATP-binding" evidence="12">
    <location>
        <begin position="98"/>
        <end position="254"/>
    </location>
</feature>
<evidence type="ECO:0000256" key="4">
    <source>
        <dbReference type="ARBA" id="ARBA00022806"/>
    </source>
</evidence>
<reference evidence="13 14" key="1">
    <citation type="journal article" date="2002" name="J. Virol.">
        <title>The genome of swinepox virus.</title>
        <authorList>
            <person name="Afonso C.L."/>
            <person name="Tulman E.R."/>
            <person name="Lu Z."/>
            <person name="Zsak L."/>
            <person name="Osorio F.A."/>
            <person name="Balinsky C."/>
            <person name="Kutish G.F."/>
            <person name="Rock D.L."/>
        </authorList>
    </citation>
    <scope>NUCLEOTIDE SEQUENCE [LARGE SCALE GENOMIC DNA]</scope>
    <source>
        <strain evidence="14">Swine/Nebraska/17077-99/1999</strain>
    </source>
</reference>
<keyword evidence="11" id="KW-0472">Membrane</keyword>
<organismHost>
    <name type="scientific">Sus scrofa</name>
    <name type="common">Pig</name>
    <dbReference type="NCBI Taxonomy" id="9823"/>
</organismHost>
<dbReference type="RefSeq" id="NP_570267.1">
    <property type="nucleotide sequence ID" value="NC_003389.1"/>
</dbReference>
<dbReference type="GeneID" id="932460"/>
<dbReference type="GO" id="GO:0005524">
    <property type="term" value="F:ATP binding"/>
    <property type="evidence" value="ECO:0007669"/>
    <property type="project" value="UniProtKB-KW"/>
</dbReference>
<keyword evidence="14" id="KW-1185">Reference proteome</keyword>
<name>Q8V3I9_SWPV1</name>
<evidence type="ECO:0000313" key="13">
    <source>
        <dbReference type="EMBL" id="AAL69846.1"/>
    </source>
</evidence>
<dbReference type="InterPro" id="IPR027417">
    <property type="entry name" value="P-loop_NTPase"/>
</dbReference>
<dbReference type="Proteomes" id="UP000000871">
    <property type="component" value="Segment"/>
</dbReference>
<evidence type="ECO:0000256" key="7">
    <source>
        <dbReference type="ARBA" id="ARBA00022921"/>
    </source>
</evidence>
<evidence type="ECO:0000256" key="9">
    <source>
        <dbReference type="ARBA" id="ARBA00037581"/>
    </source>
</evidence>
<keyword evidence="8" id="KW-0804">Transcription</keyword>
<dbReference type="PANTHER" id="PTHR47396">
    <property type="entry name" value="TYPE I RESTRICTION ENZYME ECOKI R PROTEIN"/>
    <property type="match status" value="1"/>
</dbReference>
<feature type="transmembrane region" description="Helical" evidence="11">
    <location>
        <begin position="105"/>
        <end position="126"/>
    </location>
</feature>
<dbReference type="KEGG" id="vg:932460"/>
<evidence type="ECO:0000256" key="8">
    <source>
        <dbReference type="ARBA" id="ARBA00023163"/>
    </source>
</evidence>
<dbReference type="PANTHER" id="PTHR47396:SF1">
    <property type="entry name" value="ATP-DEPENDENT HELICASE IRC3-RELATED"/>
    <property type="match status" value="1"/>
</dbReference>
<keyword evidence="4 13" id="KW-0347">Helicase</keyword>
<dbReference type="GO" id="GO:0004386">
    <property type="term" value="F:helicase activity"/>
    <property type="evidence" value="ECO:0007669"/>
    <property type="project" value="UniProtKB-KW"/>
</dbReference>
<evidence type="ECO:0000256" key="10">
    <source>
        <dbReference type="ARBA" id="ARBA00038498"/>
    </source>
</evidence>
<accession>Q8V3I9</accession>
<dbReference type="EMBL" id="AF410153">
    <property type="protein sequence ID" value="AAL69846.1"/>
    <property type="molecule type" value="Genomic_DNA"/>
</dbReference>
<keyword evidence="2" id="KW-0547">Nucleotide-binding</keyword>
<keyword evidence="11" id="KW-0812">Transmembrane</keyword>
<evidence type="ECO:0000256" key="3">
    <source>
        <dbReference type="ARBA" id="ARBA00022801"/>
    </source>
</evidence>
<dbReference type="Pfam" id="PF04851">
    <property type="entry name" value="ResIII"/>
    <property type="match status" value="1"/>
</dbReference>
<evidence type="ECO:0000256" key="11">
    <source>
        <dbReference type="SAM" id="Phobius"/>
    </source>
</evidence>
<dbReference type="GO" id="GO:0044423">
    <property type="term" value="C:virion component"/>
    <property type="evidence" value="ECO:0007669"/>
    <property type="project" value="UniProtKB-KW"/>
</dbReference>
<dbReference type="SMART" id="SM00487">
    <property type="entry name" value="DEXDc"/>
    <property type="match status" value="1"/>
</dbReference>
<evidence type="ECO:0000256" key="5">
    <source>
        <dbReference type="ARBA" id="ARBA00022840"/>
    </source>
</evidence>
<dbReference type="InterPro" id="IPR006935">
    <property type="entry name" value="Helicase/UvrB_N"/>
</dbReference>
<dbReference type="GO" id="GO:0003677">
    <property type="term" value="F:DNA binding"/>
    <property type="evidence" value="ECO:0007669"/>
    <property type="project" value="InterPro"/>
</dbReference>
<evidence type="ECO:0000256" key="1">
    <source>
        <dbReference type="ARBA" id="ARBA00004328"/>
    </source>
</evidence>
<dbReference type="InterPro" id="IPR014001">
    <property type="entry name" value="Helicase_ATP-bd"/>
</dbReference>
<evidence type="ECO:0000256" key="2">
    <source>
        <dbReference type="ARBA" id="ARBA00022741"/>
    </source>
</evidence>
<comment type="subcellular location">
    <subcellularLocation>
        <location evidence="1">Virion</location>
    </subcellularLocation>
</comment>